<reference evidence="1 2" key="1">
    <citation type="submission" date="2018-06" db="EMBL/GenBank/DDBJ databases">
        <title>Extensive metabolic versatility and redundancy in microbially diverse, dynamic hydrothermal sediments.</title>
        <authorList>
            <person name="Dombrowski N."/>
            <person name="Teske A."/>
            <person name="Baker B.J."/>
        </authorList>
    </citation>
    <scope>NUCLEOTIDE SEQUENCE [LARGE SCALE GENOMIC DNA]</scope>
    <source>
        <strain evidence="1">B10_G13</strain>
    </source>
</reference>
<dbReference type="AlphaFoldDB" id="A0A660SBX6"/>
<evidence type="ECO:0000313" key="1">
    <source>
        <dbReference type="EMBL" id="RKX68259.1"/>
    </source>
</evidence>
<dbReference type="EMBL" id="QNBD01000296">
    <property type="protein sequence ID" value="RKX68259.1"/>
    <property type="molecule type" value="Genomic_DNA"/>
</dbReference>
<dbReference type="Proteomes" id="UP000271125">
    <property type="component" value="Unassembled WGS sequence"/>
</dbReference>
<comment type="caution">
    <text evidence="1">The sequence shown here is derived from an EMBL/GenBank/DDBJ whole genome shotgun (WGS) entry which is preliminary data.</text>
</comment>
<evidence type="ECO:0000313" key="2">
    <source>
        <dbReference type="Proteomes" id="UP000271125"/>
    </source>
</evidence>
<gene>
    <name evidence="1" type="ORF">DRP43_05930</name>
</gene>
<name>A0A660SBX6_UNCT6</name>
<proteinExistence type="predicted"/>
<protein>
    <submittedName>
        <fullName evidence="1">Uncharacterized protein</fullName>
    </submittedName>
</protein>
<accession>A0A660SBX6</accession>
<sequence>MSKKILIMSRLTSLKNCDKMFDIEFWSKSGVEKKFIAAWKMTKEVDLIRGKNGTQSRLQRSFSLIRKRES</sequence>
<organism evidence="1 2">
    <name type="scientific">candidate division TA06 bacterium</name>
    <dbReference type="NCBI Taxonomy" id="2250710"/>
    <lineage>
        <taxon>Bacteria</taxon>
        <taxon>Bacteria division TA06</taxon>
    </lineage>
</organism>